<dbReference type="PANTHER" id="PTHR32331">
    <property type="entry name" value="UPF0313 PROTEIN YGIQ"/>
    <property type="match status" value="1"/>
</dbReference>
<feature type="region of interest" description="Disordered" evidence="7">
    <location>
        <begin position="630"/>
        <end position="684"/>
    </location>
</feature>
<dbReference type="Gene3D" id="3.80.30.20">
    <property type="entry name" value="tm_1862 like domain"/>
    <property type="match status" value="1"/>
</dbReference>
<dbReference type="SUPFAM" id="SSF102114">
    <property type="entry name" value="Radical SAM enzymes"/>
    <property type="match status" value="1"/>
</dbReference>
<dbReference type="AlphaFoldDB" id="A0A0L6JHB8"/>
<dbReference type="SFLD" id="SFLDG01082">
    <property type="entry name" value="B12-binding_domain_containing"/>
    <property type="match status" value="1"/>
</dbReference>
<dbReference type="HAMAP" id="MF_01251">
    <property type="entry name" value="UPF0313"/>
    <property type="match status" value="1"/>
</dbReference>
<sequence>MSFLPVNRKDMEERGWDELDFLFISGDAYVDHPSFGHAIITRILESEGYRVGIIAQPDWNKAEDFLRMGKPKLGVLIASGVIDSMVNHYTASKKPRSDDDYSPGGKAGKRPDRAVIVYANKVKQVMKDVPVIIGGLEASLRRFAHYDYWDDKVRRSILVDSKADLLIYGMGEKPILEVAEMLNKGIPVHKIKNIRGSAYISGREELPGSLKSYIEKTGERDNSSLLTLVPSYEEVSKDKRKYAEAFKVQYDEQDAITGKTIIQKHGDRYLVQNPPAYPVETKTMDKIYSLPYERTYHPSYIEAGGIPAIEEVEFSVTSHRGCYGGCSFCALNFHQGRAIQMRSKASLVNEAKKLTWLPGFKGYIHDVGGPTANFRIKACNKQVKSGVCKGKQCLFPEPCKNIIVDHSEYLDILRDIRQLPGIKKVFIRSGVRYDYLMLDKNDKFFNELCTHHVSGQLKVAPEHVVDRVLEKMGKPGRKVYDKFTKKFYEINKNINKEQYLVPYFISSHPGSDLEAAIELAEYLRDLGYNPEQVQDFYPTPGTLSTCMYYTGLDPRNMKPVYVPKSPKEKAMQRALLQFRKPQNYDLVYEALKKAGRDDLIGFGKSCLIRPRRVARLISGETKKVGKNVEKSGLKGNSERKSRAKVNELVTRKKRGDRDVVSNDKRGKRTNIEKPAVKMKTRKRH</sequence>
<proteinExistence type="inferred from homology"/>
<dbReference type="SFLD" id="SFLDS00029">
    <property type="entry name" value="Radical_SAM"/>
    <property type="match status" value="1"/>
</dbReference>
<dbReference type="Pfam" id="PF11842">
    <property type="entry name" value="DUF3362"/>
    <property type="match status" value="1"/>
</dbReference>
<keyword evidence="4 6" id="KW-0408">Iron</keyword>
<evidence type="ECO:0000256" key="2">
    <source>
        <dbReference type="ARBA" id="ARBA00022691"/>
    </source>
</evidence>
<dbReference type="InterPro" id="IPR022946">
    <property type="entry name" value="UPF0313"/>
</dbReference>
<dbReference type="RefSeq" id="WP_081927332.1">
    <property type="nucleotide sequence ID" value="NZ_KN050763.1"/>
</dbReference>
<accession>A0A0L6JHB8</accession>
<dbReference type="Proteomes" id="UP000036923">
    <property type="component" value="Unassembled WGS sequence"/>
</dbReference>
<comment type="caution">
    <text evidence="9">The sequence shown here is derived from an EMBL/GenBank/DDBJ whole genome shotgun (WGS) entry which is preliminary data.</text>
</comment>
<dbReference type="eggNOG" id="COG1032">
    <property type="taxonomic scope" value="Bacteria"/>
</dbReference>
<dbReference type="GO" id="GO:0005506">
    <property type="term" value="F:iron ion binding"/>
    <property type="evidence" value="ECO:0007669"/>
    <property type="project" value="UniProtKB-UniRule"/>
</dbReference>
<dbReference type="EMBL" id="LGTC01000001">
    <property type="protein sequence ID" value="KNY25123.1"/>
    <property type="molecule type" value="Genomic_DNA"/>
</dbReference>
<dbReference type="SMART" id="SM00729">
    <property type="entry name" value="Elp3"/>
    <property type="match status" value="1"/>
</dbReference>
<dbReference type="PANTHER" id="PTHR32331:SF0">
    <property type="entry name" value="UPF0313 PROTEIN YGIQ"/>
    <property type="match status" value="1"/>
</dbReference>
<dbReference type="InterPro" id="IPR013704">
    <property type="entry name" value="UPF0313_N"/>
</dbReference>
<dbReference type="InterPro" id="IPR007197">
    <property type="entry name" value="rSAM"/>
</dbReference>
<dbReference type="InterPro" id="IPR006638">
    <property type="entry name" value="Elp3/MiaA/NifB-like_rSAM"/>
</dbReference>
<dbReference type="PROSITE" id="PS51918">
    <property type="entry name" value="RADICAL_SAM"/>
    <property type="match status" value="1"/>
</dbReference>
<evidence type="ECO:0000256" key="5">
    <source>
        <dbReference type="ARBA" id="ARBA00023014"/>
    </source>
</evidence>
<feature type="domain" description="Radical SAM core" evidence="8">
    <location>
        <begin position="308"/>
        <end position="579"/>
    </location>
</feature>
<protein>
    <submittedName>
        <fullName evidence="9">UPF0313 protein ygiQ</fullName>
    </submittedName>
</protein>
<dbReference type="GO" id="GO:0051539">
    <property type="term" value="F:4 iron, 4 sulfur cluster binding"/>
    <property type="evidence" value="ECO:0007669"/>
    <property type="project" value="UniProtKB-KW"/>
</dbReference>
<feature type="binding site" evidence="6">
    <location>
        <position position="329"/>
    </location>
    <ligand>
        <name>[4Fe-4S] cluster</name>
        <dbReference type="ChEBI" id="CHEBI:49883"/>
        <note>4Fe-4S-S-AdoMet</note>
    </ligand>
</feature>
<feature type="binding site" evidence="6">
    <location>
        <position position="326"/>
    </location>
    <ligand>
        <name>[4Fe-4S] cluster</name>
        <dbReference type="ChEBI" id="CHEBI:49883"/>
        <note>4Fe-4S-S-AdoMet</note>
    </ligand>
</feature>
<evidence type="ECO:0000256" key="7">
    <source>
        <dbReference type="SAM" id="MobiDB-lite"/>
    </source>
</evidence>
<dbReference type="GO" id="GO:0003824">
    <property type="term" value="F:catalytic activity"/>
    <property type="evidence" value="ECO:0007669"/>
    <property type="project" value="InterPro"/>
</dbReference>
<organism evidence="9 10">
    <name type="scientific">Pseudobacteroides cellulosolvens ATCC 35603 = DSM 2933</name>
    <dbReference type="NCBI Taxonomy" id="398512"/>
    <lineage>
        <taxon>Bacteria</taxon>
        <taxon>Bacillati</taxon>
        <taxon>Bacillota</taxon>
        <taxon>Clostridia</taxon>
        <taxon>Eubacteriales</taxon>
        <taxon>Oscillospiraceae</taxon>
        <taxon>Pseudobacteroides</taxon>
    </lineage>
</organism>
<evidence type="ECO:0000256" key="6">
    <source>
        <dbReference type="HAMAP-Rule" id="MF_01251"/>
    </source>
</evidence>
<feature type="compositionally biased region" description="Basic and acidic residues" evidence="7">
    <location>
        <begin position="630"/>
        <end position="640"/>
    </location>
</feature>
<evidence type="ECO:0000313" key="9">
    <source>
        <dbReference type="EMBL" id="KNY25123.1"/>
    </source>
</evidence>
<evidence type="ECO:0000259" key="8">
    <source>
        <dbReference type="PROSITE" id="PS51918"/>
    </source>
</evidence>
<dbReference type="PATRIC" id="fig|398512.5.peg.401"/>
<feature type="binding site" evidence="6">
    <location>
        <position position="322"/>
    </location>
    <ligand>
        <name>[4Fe-4S] cluster</name>
        <dbReference type="ChEBI" id="CHEBI:49883"/>
        <note>4Fe-4S-S-AdoMet</note>
    </ligand>
</feature>
<evidence type="ECO:0000256" key="4">
    <source>
        <dbReference type="ARBA" id="ARBA00023004"/>
    </source>
</evidence>
<keyword evidence="5 6" id="KW-0411">Iron-sulfur</keyword>
<dbReference type="SFLD" id="SFLDG01069">
    <property type="entry name" value="UPF0313"/>
    <property type="match status" value="1"/>
</dbReference>
<name>A0A0L6JHB8_9FIRM</name>
<dbReference type="OrthoDB" id="9803479at2"/>
<evidence type="ECO:0000256" key="3">
    <source>
        <dbReference type="ARBA" id="ARBA00022723"/>
    </source>
</evidence>
<dbReference type="InterPro" id="IPR024560">
    <property type="entry name" value="UPF0313_C"/>
</dbReference>
<keyword evidence="3 6" id="KW-0479">Metal-binding</keyword>
<dbReference type="Pfam" id="PF08497">
    <property type="entry name" value="Radical_SAM_N"/>
    <property type="match status" value="1"/>
</dbReference>
<reference evidence="10" key="1">
    <citation type="submission" date="2015-07" db="EMBL/GenBank/DDBJ databases">
        <title>Near-Complete Genome Sequence of the Cellulolytic Bacterium Bacteroides (Pseudobacteroides) cellulosolvens ATCC 35603.</title>
        <authorList>
            <person name="Dassa B."/>
            <person name="Utturkar S.M."/>
            <person name="Klingeman D.M."/>
            <person name="Hurt R.A."/>
            <person name="Keller M."/>
            <person name="Xu J."/>
            <person name="Reddy Y.H.K."/>
            <person name="Borovok I."/>
            <person name="Grinberg I.R."/>
            <person name="Lamed R."/>
            <person name="Zhivin O."/>
            <person name="Bayer E.A."/>
            <person name="Brown S.D."/>
        </authorList>
    </citation>
    <scope>NUCLEOTIDE SEQUENCE [LARGE SCALE GENOMIC DNA]</scope>
    <source>
        <strain evidence="10">DSM 2933</strain>
    </source>
</reference>
<gene>
    <name evidence="9" type="ORF">Bccel_0380</name>
</gene>
<keyword evidence="2 6" id="KW-0949">S-adenosyl-L-methionine</keyword>
<dbReference type="InterPro" id="IPR023404">
    <property type="entry name" value="rSAM_horseshoe"/>
</dbReference>
<dbReference type="InterPro" id="IPR058240">
    <property type="entry name" value="rSAM_sf"/>
</dbReference>
<keyword evidence="10" id="KW-1185">Reference proteome</keyword>
<keyword evidence="1 6" id="KW-0004">4Fe-4S</keyword>
<comment type="cofactor">
    <cofactor evidence="6">
        <name>[4Fe-4S] cluster</name>
        <dbReference type="ChEBI" id="CHEBI:49883"/>
    </cofactor>
    <text evidence="6">Binds 1 [4Fe-4S] cluster. The cluster is coordinated with 3 cysteines and an exchangeable S-adenosyl-L-methionine.</text>
</comment>
<comment type="similarity">
    <text evidence="6">Belongs to the UPF0313 family.</text>
</comment>
<feature type="compositionally biased region" description="Basic and acidic residues" evidence="7">
    <location>
        <begin position="655"/>
        <end position="675"/>
    </location>
</feature>
<dbReference type="NCBIfam" id="TIGR03904">
    <property type="entry name" value="SAM_YgiQ"/>
    <property type="match status" value="1"/>
</dbReference>
<evidence type="ECO:0000313" key="10">
    <source>
        <dbReference type="Proteomes" id="UP000036923"/>
    </source>
</evidence>
<dbReference type="STRING" id="398512.Bccel_0380"/>
<evidence type="ECO:0000256" key="1">
    <source>
        <dbReference type="ARBA" id="ARBA00022485"/>
    </source>
</evidence>